<dbReference type="AlphaFoldDB" id="A0A8H3EYZ4"/>
<evidence type="ECO:0000256" key="3">
    <source>
        <dbReference type="ARBA" id="ARBA00022670"/>
    </source>
</evidence>
<dbReference type="InterPro" id="IPR019775">
    <property type="entry name" value="WD40_repeat_CS"/>
</dbReference>
<accession>A0A8H3EYZ4</accession>
<dbReference type="Gene3D" id="3.30.70.360">
    <property type="match status" value="1"/>
</dbReference>
<evidence type="ECO:0000313" key="10">
    <source>
        <dbReference type="EMBL" id="CAF9915162.1"/>
    </source>
</evidence>
<protein>
    <recommendedName>
        <fullName evidence="9">Peptidase M20 dimerisation domain-containing protein</fullName>
    </recommendedName>
</protein>
<evidence type="ECO:0000259" key="9">
    <source>
        <dbReference type="Pfam" id="PF07687"/>
    </source>
</evidence>
<dbReference type="Gene3D" id="2.130.10.10">
    <property type="entry name" value="YVTN repeat-like/Quinoprotein amine dehydrogenase"/>
    <property type="match status" value="2"/>
</dbReference>
<dbReference type="SMART" id="SM00320">
    <property type="entry name" value="WD40"/>
    <property type="match status" value="4"/>
</dbReference>
<dbReference type="Pfam" id="PF07687">
    <property type="entry name" value="M20_dimer"/>
    <property type="match status" value="1"/>
</dbReference>
<evidence type="ECO:0000256" key="4">
    <source>
        <dbReference type="ARBA" id="ARBA00022723"/>
    </source>
</evidence>
<feature type="repeat" description="WD" evidence="7">
    <location>
        <begin position="334"/>
        <end position="369"/>
    </location>
</feature>
<evidence type="ECO:0000256" key="6">
    <source>
        <dbReference type="ARBA" id="ARBA00022801"/>
    </source>
</evidence>
<keyword evidence="4" id="KW-0479">Metal-binding</keyword>
<evidence type="ECO:0000256" key="7">
    <source>
        <dbReference type="PROSITE-ProRule" id="PRU00221"/>
    </source>
</evidence>
<dbReference type="OrthoDB" id="7832001at2759"/>
<dbReference type="PROSITE" id="PS50294">
    <property type="entry name" value="WD_REPEATS_REGION"/>
    <property type="match status" value="1"/>
</dbReference>
<feature type="repeat" description="WD" evidence="7">
    <location>
        <begin position="66"/>
        <end position="107"/>
    </location>
</feature>
<dbReference type="GO" id="GO:0006751">
    <property type="term" value="P:glutathione catabolic process"/>
    <property type="evidence" value="ECO:0007669"/>
    <property type="project" value="InterPro"/>
</dbReference>
<sequence length="845" mass="94320">MTDPETTPDGATNMRRALRTHGQDTDQQHENNQSTAPVLGSRIFAGTQGGEIIVWSFETYEEITRLQAHAGAVLGLCFSPDKDRLFSCAGDAIVNVWSTQSFDRLYSIYSTFDIGDVFCVTYSSLLDTVILGAQNTSLQWYDLSQKDIVPKPSLKSHPSLRRHRFFDSRGPGGITATRSNAAQPDDEDGQLLEIRKSSIIQYAHFGYVYCMALVKSPSFSEENVETLVTGGGDGAIKLWKVQQRDGLVSLTQSGVFENGDESILTIALKDTLLYAGKLEGEIDVWDLDARQRIQTFKAADVDILSLAVGYGYVFAGTANGRAKIFERHRRKTDWKAHDELILASALTENNGTPYLVTGGNDNCVAIWNLADFFGKQPSLTRQSNEVLLQSLSRFISFRTVSSRNEYNEDCRQGASWLRNLFKRFGAQTELLRTDSRHNPAVYACFKGKYPGGKRSLFYGHYDVVPADNDQDRWKTEPFSLHGRDGYLYGRGVSDNKGPILAAAYAIADLVATQQLRSDVVFLVEGEEESGSRGFEKLFKDNKHLIGDISWILLANSYWLNNDFPCLTYGLRGVVHATISIESGNTDMHSGVNGSNATHEPLKDLVTLISRVTDSSNHVSVPGFYDHIRPFTKQEEQWYGAISETLSQGDAMFPNPESLKSKWREPSFTVHGFTTSSSGVATVIPHRATVKVSFRLVPDQEAIEISEAFYQFVQSEFANLNSPNKLHIELGDPVDPWLGDPNNGLYQTLEEAIIEVWGLQKPVSPAKEGQHRRSVSKSLRRPLYIREGGSIPVIRFLEKELNAPAAQLPCGQASDNAHLENERLRLTNLYNAREIFKKVFMDLPDR</sequence>
<keyword evidence="3" id="KW-0645">Protease</keyword>
<feature type="region of interest" description="Disordered" evidence="8">
    <location>
        <begin position="166"/>
        <end position="186"/>
    </location>
</feature>
<organism evidence="10 11">
    <name type="scientific">Gomphillus americanus</name>
    <dbReference type="NCBI Taxonomy" id="1940652"/>
    <lineage>
        <taxon>Eukaryota</taxon>
        <taxon>Fungi</taxon>
        <taxon>Dikarya</taxon>
        <taxon>Ascomycota</taxon>
        <taxon>Pezizomycotina</taxon>
        <taxon>Lecanoromycetes</taxon>
        <taxon>OSLEUM clade</taxon>
        <taxon>Ostropomycetidae</taxon>
        <taxon>Ostropales</taxon>
        <taxon>Graphidaceae</taxon>
        <taxon>Gomphilloideae</taxon>
        <taxon>Gomphillus</taxon>
    </lineage>
</organism>
<comment type="caution">
    <text evidence="10">The sequence shown here is derived from an EMBL/GenBank/DDBJ whole genome shotgun (WGS) entry which is preliminary data.</text>
</comment>
<keyword evidence="2 7" id="KW-0853">WD repeat</keyword>
<dbReference type="SUPFAM" id="SSF50978">
    <property type="entry name" value="WD40 repeat-like"/>
    <property type="match status" value="1"/>
</dbReference>
<dbReference type="GO" id="GO:0008233">
    <property type="term" value="F:peptidase activity"/>
    <property type="evidence" value="ECO:0007669"/>
    <property type="project" value="UniProtKB-KW"/>
</dbReference>
<dbReference type="Pfam" id="PF00400">
    <property type="entry name" value="WD40"/>
    <property type="match status" value="2"/>
</dbReference>
<evidence type="ECO:0000256" key="8">
    <source>
        <dbReference type="SAM" id="MobiDB-lite"/>
    </source>
</evidence>
<feature type="repeat" description="WD" evidence="7">
    <location>
        <begin position="227"/>
        <end position="249"/>
    </location>
</feature>
<keyword evidence="6" id="KW-0378">Hydrolase</keyword>
<dbReference type="PANTHER" id="PTHR43270:SF8">
    <property type="entry name" value="DI- AND TRIPEPTIDASE DUG2-RELATED"/>
    <property type="match status" value="1"/>
</dbReference>
<keyword evidence="11" id="KW-1185">Reference proteome</keyword>
<reference evidence="10" key="1">
    <citation type="submission" date="2021-03" db="EMBL/GenBank/DDBJ databases">
        <authorList>
            <person name="Tagirdzhanova G."/>
        </authorList>
    </citation>
    <scope>NUCLEOTIDE SEQUENCE</scope>
</reference>
<dbReference type="EMBL" id="CAJPDQ010000010">
    <property type="protein sequence ID" value="CAF9915162.1"/>
    <property type="molecule type" value="Genomic_DNA"/>
</dbReference>
<dbReference type="PROSITE" id="PS00678">
    <property type="entry name" value="WD_REPEATS_1"/>
    <property type="match status" value="1"/>
</dbReference>
<name>A0A8H3EYZ4_9LECA</name>
<keyword evidence="5" id="KW-0677">Repeat</keyword>
<proteinExistence type="inferred from homology"/>
<dbReference type="GO" id="GO:0006508">
    <property type="term" value="P:proteolysis"/>
    <property type="evidence" value="ECO:0007669"/>
    <property type="project" value="UniProtKB-KW"/>
</dbReference>
<dbReference type="PANTHER" id="PTHR43270">
    <property type="entry name" value="BETA-ALA-HIS DIPEPTIDASE"/>
    <property type="match status" value="1"/>
</dbReference>
<dbReference type="PIRSF" id="PIRSF037237">
    <property type="entry name" value="Peptidase_WD_repeats_DUG2"/>
    <property type="match status" value="1"/>
</dbReference>
<gene>
    <name evidence="10" type="ORF">GOMPHAMPRED_000647</name>
</gene>
<dbReference type="InterPro" id="IPR011650">
    <property type="entry name" value="Peptidase_M20_dimer"/>
</dbReference>
<dbReference type="GO" id="GO:0046872">
    <property type="term" value="F:metal ion binding"/>
    <property type="evidence" value="ECO:0007669"/>
    <property type="project" value="UniProtKB-KW"/>
</dbReference>
<dbReference type="Pfam" id="PF01546">
    <property type="entry name" value="Peptidase_M20"/>
    <property type="match status" value="1"/>
</dbReference>
<evidence type="ECO:0000313" key="11">
    <source>
        <dbReference type="Proteomes" id="UP000664169"/>
    </source>
</evidence>
<dbReference type="InterPro" id="IPR017149">
    <property type="entry name" value="GSH_degradosome_Dug2"/>
</dbReference>
<dbReference type="PROSITE" id="PS50082">
    <property type="entry name" value="WD_REPEATS_2"/>
    <property type="match status" value="3"/>
</dbReference>
<dbReference type="InterPro" id="IPR036322">
    <property type="entry name" value="WD40_repeat_dom_sf"/>
</dbReference>
<dbReference type="InterPro" id="IPR015943">
    <property type="entry name" value="WD40/YVTN_repeat-like_dom_sf"/>
</dbReference>
<dbReference type="InterPro" id="IPR051458">
    <property type="entry name" value="Cyt/Met_Dipeptidase"/>
</dbReference>
<dbReference type="SUPFAM" id="SSF53187">
    <property type="entry name" value="Zn-dependent exopeptidases"/>
    <property type="match status" value="1"/>
</dbReference>
<comment type="similarity">
    <text evidence="1">Belongs to the peptidase M20A family.</text>
</comment>
<feature type="domain" description="Peptidase M20 dimerisation" evidence="9">
    <location>
        <begin position="569"/>
        <end position="717"/>
    </location>
</feature>
<dbReference type="Proteomes" id="UP000664169">
    <property type="component" value="Unassembled WGS sequence"/>
</dbReference>
<dbReference type="InterPro" id="IPR002933">
    <property type="entry name" value="Peptidase_M20"/>
</dbReference>
<dbReference type="InterPro" id="IPR001680">
    <property type="entry name" value="WD40_rpt"/>
</dbReference>
<evidence type="ECO:0000256" key="5">
    <source>
        <dbReference type="ARBA" id="ARBA00022737"/>
    </source>
</evidence>
<evidence type="ECO:0000256" key="1">
    <source>
        <dbReference type="ARBA" id="ARBA00006247"/>
    </source>
</evidence>
<evidence type="ECO:0000256" key="2">
    <source>
        <dbReference type="ARBA" id="ARBA00022574"/>
    </source>
</evidence>
<dbReference type="Gene3D" id="3.40.630.10">
    <property type="entry name" value="Zn peptidases"/>
    <property type="match status" value="1"/>
</dbReference>